<dbReference type="EMBL" id="CAJOBE010028821">
    <property type="protein sequence ID" value="CAF4282894.1"/>
    <property type="molecule type" value="Genomic_DNA"/>
</dbReference>
<dbReference type="Proteomes" id="UP000663874">
    <property type="component" value="Unassembled WGS sequence"/>
</dbReference>
<reference evidence="2" key="1">
    <citation type="submission" date="2021-02" db="EMBL/GenBank/DDBJ databases">
        <authorList>
            <person name="Nowell W R."/>
        </authorList>
    </citation>
    <scope>NUCLEOTIDE SEQUENCE</scope>
</reference>
<gene>
    <name evidence="2" type="ORF">FNK824_LOCUS39963</name>
</gene>
<feature type="non-terminal residue" evidence="2">
    <location>
        <position position="1"/>
    </location>
</feature>
<dbReference type="InterPro" id="IPR058912">
    <property type="entry name" value="HTH_animal"/>
</dbReference>
<proteinExistence type="predicted"/>
<evidence type="ECO:0000313" key="3">
    <source>
        <dbReference type="Proteomes" id="UP000663874"/>
    </source>
</evidence>
<dbReference type="AlphaFoldDB" id="A0A820GNP8"/>
<name>A0A820GNP8_9BILA</name>
<comment type="caution">
    <text evidence="2">The sequence shown here is derived from an EMBL/GenBank/DDBJ whole genome shotgun (WGS) entry which is preliminary data.</text>
</comment>
<accession>A0A820GNP8</accession>
<evidence type="ECO:0000313" key="2">
    <source>
        <dbReference type="EMBL" id="CAF4282894.1"/>
    </source>
</evidence>
<organism evidence="2 3">
    <name type="scientific">Rotaria sordida</name>
    <dbReference type="NCBI Taxonomy" id="392033"/>
    <lineage>
        <taxon>Eukaryota</taxon>
        <taxon>Metazoa</taxon>
        <taxon>Spiralia</taxon>
        <taxon>Gnathifera</taxon>
        <taxon>Rotifera</taxon>
        <taxon>Eurotatoria</taxon>
        <taxon>Bdelloidea</taxon>
        <taxon>Philodinida</taxon>
        <taxon>Philodinidae</taxon>
        <taxon>Rotaria</taxon>
    </lineage>
</organism>
<feature type="domain" description="Helix-turn-helix" evidence="1">
    <location>
        <begin position="1"/>
        <end position="51"/>
    </location>
</feature>
<evidence type="ECO:0000259" key="1">
    <source>
        <dbReference type="Pfam" id="PF26215"/>
    </source>
</evidence>
<dbReference type="Pfam" id="PF26215">
    <property type="entry name" value="HTH_animal"/>
    <property type="match status" value="1"/>
</dbReference>
<protein>
    <recommendedName>
        <fullName evidence="1">Helix-turn-helix domain-containing protein</fullName>
    </recommendedName>
</protein>
<sequence length="194" mass="23206">RHVFRNIPYAALITAAQIYSNVEDFDMERICIDLSLLLNEYPPSFISKHFHRFFEINQAMPVFERVDSQVYYQLYQQLLHKPTRREQQLQQATGNIDVLPEVLQRKTPWDSNVMYAKYNFESGPRLTFQRDFRTWWKKHFAYKGSNVEHVQLKFAVKTNRTLEDMFVHKKPPLPMLKRKPTNVLQQAANVHIHL</sequence>